<proteinExistence type="predicted"/>
<reference evidence="2" key="1">
    <citation type="journal article" date="2011" name="PLoS Genet.">
        <title>Genomic analysis of the necrotrophic fungal pathogens Sclerotinia sclerotiorum and Botrytis cinerea.</title>
        <authorList>
            <person name="Amselem J."/>
            <person name="Cuomo C.A."/>
            <person name="van Kan J.A."/>
            <person name="Viaud M."/>
            <person name="Benito E.P."/>
            <person name="Couloux A."/>
            <person name="Coutinho P.M."/>
            <person name="de Vries R.P."/>
            <person name="Dyer P.S."/>
            <person name="Fillinger S."/>
            <person name="Fournier E."/>
            <person name="Gout L."/>
            <person name="Hahn M."/>
            <person name="Kohn L."/>
            <person name="Lapalu N."/>
            <person name="Plummer K.M."/>
            <person name="Pradier J.M."/>
            <person name="Quevillon E."/>
            <person name="Sharon A."/>
            <person name="Simon A."/>
            <person name="ten Have A."/>
            <person name="Tudzynski B."/>
            <person name="Tudzynski P."/>
            <person name="Wincker P."/>
            <person name="Andrew M."/>
            <person name="Anthouard V."/>
            <person name="Beever R.E."/>
            <person name="Beffa R."/>
            <person name="Benoit I."/>
            <person name="Bouzid O."/>
            <person name="Brault B."/>
            <person name="Chen Z."/>
            <person name="Choquer M."/>
            <person name="Collemare J."/>
            <person name="Cotton P."/>
            <person name="Danchin E.G."/>
            <person name="Da Silva C."/>
            <person name="Gautier A."/>
            <person name="Giraud C."/>
            <person name="Giraud T."/>
            <person name="Gonzalez C."/>
            <person name="Grossetete S."/>
            <person name="Guldener U."/>
            <person name="Henrissat B."/>
            <person name="Howlett B.J."/>
            <person name="Kodira C."/>
            <person name="Kretschmer M."/>
            <person name="Lappartient A."/>
            <person name="Leroch M."/>
            <person name="Levis C."/>
            <person name="Mauceli E."/>
            <person name="Neuveglise C."/>
            <person name="Oeser B."/>
            <person name="Pearson M."/>
            <person name="Poulain J."/>
            <person name="Poussereau N."/>
            <person name="Quesneville H."/>
            <person name="Rascle C."/>
            <person name="Schumacher J."/>
            <person name="Segurens B."/>
            <person name="Sexton A."/>
            <person name="Silva E."/>
            <person name="Sirven C."/>
            <person name="Soanes D.M."/>
            <person name="Talbot N.J."/>
            <person name="Templeton M."/>
            <person name="Yandava C."/>
            <person name="Yarden O."/>
            <person name="Zeng Q."/>
            <person name="Rollins J.A."/>
            <person name="Lebrun M.H."/>
            <person name="Dickman M."/>
        </authorList>
    </citation>
    <scope>NUCLEOTIDE SEQUENCE [LARGE SCALE GENOMIC DNA]</scope>
    <source>
        <strain evidence="2">T4</strain>
    </source>
</reference>
<dbReference type="EMBL" id="FQ790326">
    <property type="protein sequence ID" value="CCD50561.1"/>
    <property type="molecule type" value="Genomic_DNA"/>
</dbReference>
<organism evidence="1 2">
    <name type="scientific">Botryotinia fuckeliana (strain T4)</name>
    <name type="common">Noble rot fungus</name>
    <name type="synonym">Botrytis cinerea</name>
    <dbReference type="NCBI Taxonomy" id="999810"/>
    <lineage>
        <taxon>Eukaryota</taxon>
        <taxon>Fungi</taxon>
        <taxon>Dikarya</taxon>
        <taxon>Ascomycota</taxon>
        <taxon>Pezizomycotina</taxon>
        <taxon>Leotiomycetes</taxon>
        <taxon>Helotiales</taxon>
        <taxon>Sclerotiniaceae</taxon>
        <taxon>Botrytis</taxon>
    </lineage>
</organism>
<name>G2YFL3_BOTF4</name>
<sequence length="42" mass="4741">MFKDGAECTITCTFISYSSASSYQIQYVSSDECWKVIGIIHK</sequence>
<dbReference type="Proteomes" id="UP000008177">
    <property type="component" value="Unplaced contigs"/>
</dbReference>
<evidence type="ECO:0000313" key="2">
    <source>
        <dbReference type="Proteomes" id="UP000008177"/>
    </source>
</evidence>
<dbReference type="HOGENOM" id="CLU_3260445_0_0_1"/>
<gene>
    <name evidence="1" type="ORF">BofuT4_uP089600.1</name>
</gene>
<accession>G2YFL3</accession>
<dbReference type="AlphaFoldDB" id="G2YFL3"/>
<evidence type="ECO:0000313" key="1">
    <source>
        <dbReference type="EMBL" id="CCD50561.1"/>
    </source>
</evidence>
<protein>
    <submittedName>
        <fullName evidence="1">Uncharacterized protein</fullName>
    </submittedName>
</protein>
<dbReference type="InParanoid" id="G2YFL3"/>